<evidence type="ECO:0000256" key="6">
    <source>
        <dbReference type="SAM" id="Phobius"/>
    </source>
</evidence>
<gene>
    <name evidence="8" type="ORF">LVJ94_07370</name>
</gene>
<evidence type="ECO:0000313" key="8">
    <source>
        <dbReference type="EMBL" id="WXB07052.1"/>
    </source>
</evidence>
<feature type="transmembrane region" description="Helical" evidence="6">
    <location>
        <begin position="185"/>
        <end position="202"/>
    </location>
</feature>
<accession>A0ABZ2L8G9</accession>
<dbReference type="EMBL" id="CP089983">
    <property type="protein sequence ID" value="WXB07052.1"/>
    <property type="molecule type" value="Genomic_DNA"/>
</dbReference>
<sequence length="313" mass="32642">MHRSFWIIASAVCFGTGLTVSRLGLAAFSPLVYTGLRLLVALGAFIVLSLAQGRRVPPRDARLWIPALCLGITGTALPMLSIVSALQVVSSGVAAIIATCGPAFAVVFAHIALPDEKLTARKVLGIAVAVVGAASLALQRETGLGTAPSQGNLLGYGLLAIALAASHASLVLTRKYLRDYALSDVVRIQSLAATAVLVPFVIRGLDLERVRDPGMAWFSVLFGGIVGTFLAFSSRFHVLRTFGATDAAAIDYVVPIVAAAGGVIIADETVTLPMLAGVCAIFAGVALLQGRSPKKPQKVFEETFVSTFEEPNS</sequence>
<keyword evidence="4 6" id="KW-1133">Transmembrane helix</keyword>
<protein>
    <submittedName>
        <fullName evidence="8">DMT family transporter</fullName>
    </submittedName>
</protein>
<feature type="domain" description="EamA" evidence="7">
    <location>
        <begin position="5"/>
        <end position="135"/>
    </location>
</feature>
<evidence type="ECO:0000256" key="4">
    <source>
        <dbReference type="ARBA" id="ARBA00022989"/>
    </source>
</evidence>
<evidence type="ECO:0000313" key="9">
    <source>
        <dbReference type="Proteomes" id="UP001374803"/>
    </source>
</evidence>
<evidence type="ECO:0000256" key="1">
    <source>
        <dbReference type="ARBA" id="ARBA00004141"/>
    </source>
</evidence>
<name>A0ABZ2L8G9_9BACT</name>
<dbReference type="PANTHER" id="PTHR32322">
    <property type="entry name" value="INNER MEMBRANE TRANSPORTER"/>
    <property type="match status" value="1"/>
</dbReference>
<evidence type="ECO:0000256" key="5">
    <source>
        <dbReference type="ARBA" id="ARBA00023136"/>
    </source>
</evidence>
<evidence type="ECO:0000259" key="7">
    <source>
        <dbReference type="Pfam" id="PF00892"/>
    </source>
</evidence>
<proteinExistence type="inferred from homology"/>
<dbReference type="InterPro" id="IPR000620">
    <property type="entry name" value="EamA_dom"/>
</dbReference>
<dbReference type="InterPro" id="IPR037185">
    <property type="entry name" value="EmrE-like"/>
</dbReference>
<organism evidence="8 9">
    <name type="scientific">Pendulispora rubella</name>
    <dbReference type="NCBI Taxonomy" id="2741070"/>
    <lineage>
        <taxon>Bacteria</taxon>
        <taxon>Pseudomonadati</taxon>
        <taxon>Myxococcota</taxon>
        <taxon>Myxococcia</taxon>
        <taxon>Myxococcales</taxon>
        <taxon>Sorangiineae</taxon>
        <taxon>Pendulisporaceae</taxon>
        <taxon>Pendulispora</taxon>
    </lineage>
</organism>
<reference evidence="8" key="1">
    <citation type="submission" date="2021-12" db="EMBL/GenBank/DDBJ databases">
        <title>Discovery of the Pendulisporaceae a myxobacterial family with distinct sporulation behavior and unique specialized metabolism.</title>
        <authorList>
            <person name="Garcia R."/>
            <person name="Popoff A."/>
            <person name="Bader C.D."/>
            <person name="Loehr J."/>
            <person name="Walesch S."/>
            <person name="Walt C."/>
            <person name="Boldt J."/>
            <person name="Bunk B."/>
            <person name="Haeckl F.J.F.P.J."/>
            <person name="Gunesch A.P."/>
            <person name="Birkelbach J."/>
            <person name="Nuebel U."/>
            <person name="Pietschmann T."/>
            <person name="Bach T."/>
            <person name="Mueller R."/>
        </authorList>
    </citation>
    <scope>NUCLEOTIDE SEQUENCE</scope>
    <source>
        <strain evidence="8">MSr11367</strain>
    </source>
</reference>
<comment type="similarity">
    <text evidence="2">Belongs to the EamA transporter family.</text>
</comment>
<feature type="transmembrane region" description="Helical" evidence="6">
    <location>
        <begin position="5"/>
        <end position="25"/>
    </location>
</feature>
<evidence type="ECO:0000256" key="2">
    <source>
        <dbReference type="ARBA" id="ARBA00007362"/>
    </source>
</evidence>
<dbReference type="Pfam" id="PF00892">
    <property type="entry name" value="EamA"/>
    <property type="match status" value="2"/>
</dbReference>
<dbReference type="Proteomes" id="UP001374803">
    <property type="component" value="Chromosome"/>
</dbReference>
<feature type="transmembrane region" description="Helical" evidence="6">
    <location>
        <begin position="92"/>
        <end position="113"/>
    </location>
</feature>
<dbReference type="InterPro" id="IPR050638">
    <property type="entry name" value="AA-Vitamin_Transporters"/>
</dbReference>
<keyword evidence="5 6" id="KW-0472">Membrane</keyword>
<comment type="subcellular location">
    <subcellularLocation>
        <location evidence="1">Membrane</location>
        <topology evidence="1">Multi-pass membrane protein</topology>
    </subcellularLocation>
</comment>
<feature type="transmembrane region" description="Helical" evidence="6">
    <location>
        <begin position="214"/>
        <end position="232"/>
    </location>
</feature>
<keyword evidence="3 6" id="KW-0812">Transmembrane</keyword>
<feature type="transmembrane region" description="Helical" evidence="6">
    <location>
        <begin position="153"/>
        <end position="173"/>
    </location>
</feature>
<dbReference type="SUPFAM" id="SSF103481">
    <property type="entry name" value="Multidrug resistance efflux transporter EmrE"/>
    <property type="match status" value="2"/>
</dbReference>
<keyword evidence="9" id="KW-1185">Reference proteome</keyword>
<feature type="transmembrane region" description="Helical" evidence="6">
    <location>
        <begin position="244"/>
        <end position="265"/>
    </location>
</feature>
<feature type="transmembrane region" description="Helical" evidence="6">
    <location>
        <begin position="63"/>
        <end position="86"/>
    </location>
</feature>
<feature type="transmembrane region" description="Helical" evidence="6">
    <location>
        <begin position="271"/>
        <end position="288"/>
    </location>
</feature>
<dbReference type="PANTHER" id="PTHR32322:SF2">
    <property type="entry name" value="EAMA DOMAIN-CONTAINING PROTEIN"/>
    <property type="match status" value="1"/>
</dbReference>
<feature type="transmembrane region" description="Helical" evidence="6">
    <location>
        <begin position="120"/>
        <end position="138"/>
    </location>
</feature>
<dbReference type="RefSeq" id="WP_394836712.1">
    <property type="nucleotide sequence ID" value="NZ_CP089929.1"/>
</dbReference>
<feature type="domain" description="EamA" evidence="7">
    <location>
        <begin position="158"/>
        <end position="288"/>
    </location>
</feature>
<feature type="transmembrane region" description="Helical" evidence="6">
    <location>
        <begin position="31"/>
        <end position="51"/>
    </location>
</feature>
<evidence type="ECO:0000256" key="3">
    <source>
        <dbReference type="ARBA" id="ARBA00022692"/>
    </source>
</evidence>